<dbReference type="Pfam" id="PF12706">
    <property type="entry name" value="Lactamase_B_2"/>
    <property type="match status" value="1"/>
</dbReference>
<evidence type="ECO:0000259" key="1">
    <source>
        <dbReference type="Pfam" id="PF12706"/>
    </source>
</evidence>
<dbReference type="SUPFAM" id="SSF56281">
    <property type="entry name" value="Metallo-hydrolase/oxidoreductase"/>
    <property type="match status" value="1"/>
</dbReference>
<dbReference type="Gene3D" id="3.60.15.10">
    <property type="entry name" value="Ribonuclease Z/Hydroxyacylglutathione hydrolase-like"/>
    <property type="match status" value="1"/>
</dbReference>
<protein>
    <recommendedName>
        <fullName evidence="1">Metallo-beta-lactamase domain-containing protein</fullName>
    </recommendedName>
</protein>
<feature type="domain" description="Metallo-beta-lactamase" evidence="1">
    <location>
        <begin position="94"/>
        <end position="166"/>
    </location>
</feature>
<sequence length="271" mass="31881">NELNLLLCSRCKPKDEDPYSMQSRYYSYEKIMSDWDKDFLLHLKSPTIHYYHDKGFYFLGLQRWNSSSPAKGYSVGGGYLLYHIDKDSEVDMGIAIDPGFDFVRNLFHSGFSLNDIDIVLISHAHLDHIRDFESIVTLLFELQKRSKRDRRVHVILSLGSYKRLEHIIEDPTLRYFIEPYIIDINREIQDKYFEMLGDGDKAVSFLFETANYSQQEQNLQIERIRAILPEERNSPNYLVKIRPTRAYHEDNSQSDSFGFLIELRENSEQGG</sequence>
<proteinExistence type="predicted"/>
<dbReference type="AlphaFoldDB" id="X1MJY2"/>
<evidence type="ECO:0000313" key="2">
    <source>
        <dbReference type="EMBL" id="GAI18381.1"/>
    </source>
</evidence>
<name>X1MJY2_9ZZZZ</name>
<accession>X1MJY2</accession>
<feature type="non-terminal residue" evidence="2">
    <location>
        <position position="1"/>
    </location>
</feature>
<organism evidence="2">
    <name type="scientific">marine sediment metagenome</name>
    <dbReference type="NCBI Taxonomy" id="412755"/>
    <lineage>
        <taxon>unclassified sequences</taxon>
        <taxon>metagenomes</taxon>
        <taxon>ecological metagenomes</taxon>
    </lineage>
</organism>
<feature type="non-terminal residue" evidence="2">
    <location>
        <position position="271"/>
    </location>
</feature>
<comment type="caution">
    <text evidence="2">The sequence shown here is derived from an EMBL/GenBank/DDBJ whole genome shotgun (WGS) entry which is preliminary data.</text>
</comment>
<dbReference type="EMBL" id="BARV01022079">
    <property type="protein sequence ID" value="GAI18381.1"/>
    <property type="molecule type" value="Genomic_DNA"/>
</dbReference>
<dbReference type="InterPro" id="IPR001279">
    <property type="entry name" value="Metallo-B-lactamas"/>
</dbReference>
<dbReference type="InterPro" id="IPR036866">
    <property type="entry name" value="RibonucZ/Hydroxyglut_hydro"/>
</dbReference>
<reference evidence="2" key="1">
    <citation type="journal article" date="2014" name="Front. Microbiol.">
        <title>High frequency of phylogenetically diverse reductive dehalogenase-homologous genes in deep subseafloor sedimentary metagenomes.</title>
        <authorList>
            <person name="Kawai M."/>
            <person name="Futagami T."/>
            <person name="Toyoda A."/>
            <person name="Takaki Y."/>
            <person name="Nishi S."/>
            <person name="Hori S."/>
            <person name="Arai W."/>
            <person name="Tsubouchi T."/>
            <person name="Morono Y."/>
            <person name="Uchiyama I."/>
            <person name="Ito T."/>
            <person name="Fujiyama A."/>
            <person name="Inagaki F."/>
            <person name="Takami H."/>
        </authorList>
    </citation>
    <scope>NUCLEOTIDE SEQUENCE</scope>
    <source>
        <strain evidence="2">Expedition CK06-06</strain>
    </source>
</reference>
<gene>
    <name evidence="2" type="ORF">S06H3_36447</name>
</gene>